<evidence type="ECO:0000313" key="1">
    <source>
        <dbReference type="EMBL" id="KAF8696605.1"/>
    </source>
</evidence>
<dbReference type="EMBL" id="JACEFO010001880">
    <property type="protein sequence ID" value="KAF8696605.1"/>
    <property type="molecule type" value="Genomic_DNA"/>
</dbReference>
<accession>A0A835BGF4</accession>
<organism evidence="1 2">
    <name type="scientific">Digitaria exilis</name>
    <dbReference type="NCBI Taxonomy" id="1010633"/>
    <lineage>
        <taxon>Eukaryota</taxon>
        <taxon>Viridiplantae</taxon>
        <taxon>Streptophyta</taxon>
        <taxon>Embryophyta</taxon>
        <taxon>Tracheophyta</taxon>
        <taxon>Spermatophyta</taxon>
        <taxon>Magnoliopsida</taxon>
        <taxon>Liliopsida</taxon>
        <taxon>Poales</taxon>
        <taxon>Poaceae</taxon>
        <taxon>PACMAD clade</taxon>
        <taxon>Panicoideae</taxon>
        <taxon>Panicodae</taxon>
        <taxon>Paniceae</taxon>
        <taxon>Anthephorinae</taxon>
        <taxon>Digitaria</taxon>
    </lineage>
</organism>
<proteinExistence type="predicted"/>
<comment type="caution">
    <text evidence="1">The sequence shown here is derived from an EMBL/GenBank/DDBJ whole genome shotgun (WGS) entry which is preliminary data.</text>
</comment>
<reference evidence="1" key="1">
    <citation type="submission" date="2020-07" db="EMBL/GenBank/DDBJ databases">
        <title>Genome sequence and genetic diversity analysis of an under-domesticated orphan crop, white fonio (Digitaria exilis).</title>
        <authorList>
            <person name="Bennetzen J.L."/>
            <person name="Chen S."/>
            <person name="Ma X."/>
            <person name="Wang X."/>
            <person name="Yssel A.E.J."/>
            <person name="Chaluvadi S.R."/>
            <person name="Johnson M."/>
            <person name="Gangashetty P."/>
            <person name="Hamidou F."/>
            <person name="Sanogo M.D."/>
            <person name="Zwaenepoel A."/>
            <person name="Wallace J."/>
            <person name="Van De Peer Y."/>
            <person name="Van Deynze A."/>
        </authorList>
    </citation>
    <scope>NUCLEOTIDE SEQUENCE</scope>
    <source>
        <tissue evidence="1">Leaves</tissue>
    </source>
</reference>
<protein>
    <submittedName>
        <fullName evidence="1">Uncharacterized protein</fullName>
    </submittedName>
</protein>
<keyword evidence="2" id="KW-1185">Reference proteome</keyword>
<dbReference type="Proteomes" id="UP000636709">
    <property type="component" value="Unassembled WGS sequence"/>
</dbReference>
<evidence type="ECO:0000313" key="2">
    <source>
        <dbReference type="Proteomes" id="UP000636709"/>
    </source>
</evidence>
<sequence>MRRWEEKAKFCHSSWLNGRAPLDIALSLFKIAWRKNRTVREDLEHQSWTRGLWRMTTIIEIAEFVKLWDMVHHITLSNNRTSLMMESFSQDSIYSAFQWILQHFQRAFNLDRTRGKHKFFCMASCLWQIVYCRQSNC</sequence>
<dbReference type="AlphaFoldDB" id="A0A835BGF4"/>
<name>A0A835BGF4_9POAL</name>
<gene>
    <name evidence="1" type="ORF">HU200_036219</name>
</gene>
<dbReference type="OrthoDB" id="687207at2759"/>